<proteinExistence type="predicted"/>
<organism evidence="1">
    <name type="scientific">hydrothermal vent metagenome</name>
    <dbReference type="NCBI Taxonomy" id="652676"/>
    <lineage>
        <taxon>unclassified sequences</taxon>
        <taxon>metagenomes</taxon>
        <taxon>ecological metagenomes</taxon>
    </lineage>
</organism>
<protein>
    <recommendedName>
        <fullName evidence="2">Deacylase</fullName>
    </recommendedName>
</protein>
<dbReference type="EMBL" id="UOES01000541">
    <property type="protein sequence ID" value="VAW29270.1"/>
    <property type="molecule type" value="Genomic_DNA"/>
</dbReference>
<evidence type="ECO:0000313" key="1">
    <source>
        <dbReference type="EMBL" id="VAW29270.1"/>
    </source>
</evidence>
<dbReference type="AlphaFoldDB" id="A0A3B0UJF5"/>
<sequence length="118" mass="13022">FNIALDLVPQVGFVPYNAGMEYEFGLNFIFAFGFQLGENSILSVNVGTGPHYITAEIERQASGFIFSDHFNLAYKKRINDLQFGLTVGIRHISNAGFEEPNLGIENIGIGVSFAKMIN</sequence>
<evidence type="ECO:0008006" key="2">
    <source>
        <dbReference type="Google" id="ProtNLM"/>
    </source>
</evidence>
<dbReference type="Gene3D" id="2.40.160.20">
    <property type="match status" value="1"/>
</dbReference>
<feature type="non-terminal residue" evidence="1">
    <location>
        <position position="1"/>
    </location>
</feature>
<dbReference type="Pfam" id="PF09411">
    <property type="entry name" value="PagL"/>
    <property type="match status" value="1"/>
</dbReference>
<reference evidence="1" key="1">
    <citation type="submission" date="2018-06" db="EMBL/GenBank/DDBJ databases">
        <authorList>
            <person name="Zhirakovskaya E."/>
        </authorList>
    </citation>
    <scope>NUCLEOTIDE SEQUENCE</scope>
</reference>
<gene>
    <name evidence="1" type="ORF">MNBD_BACTEROID06-1442</name>
</gene>
<accession>A0A3B0UJF5</accession>
<name>A0A3B0UJF5_9ZZZZ</name>
<dbReference type="InterPro" id="IPR018550">
    <property type="entry name" value="Lipid-A_deacylase-rel"/>
</dbReference>